<protein>
    <submittedName>
        <fullName evidence="1">Uncharacterized protein</fullName>
    </submittedName>
</protein>
<evidence type="ECO:0000313" key="1">
    <source>
        <dbReference type="EMBL" id="MEQ2281049.1"/>
    </source>
</evidence>
<name>A0ABV0XHV1_9TELE</name>
<organism evidence="1 2">
    <name type="scientific">Ameca splendens</name>
    <dbReference type="NCBI Taxonomy" id="208324"/>
    <lineage>
        <taxon>Eukaryota</taxon>
        <taxon>Metazoa</taxon>
        <taxon>Chordata</taxon>
        <taxon>Craniata</taxon>
        <taxon>Vertebrata</taxon>
        <taxon>Euteleostomi</taxon>
        <taxon>Actinopterygii</taxon>
        <taxon>Neopterygii</taxon>
        <taxon>Teleostei</taxon>
        <taxon>Neoteleostei</taxon>
        <taxon>Acanthomorphata</taxon>
        <taxon>Ovalentaria</taxon>
        <taxon>Atherinomorphae</taxon>
        <taxon>Cyprinodontiformes</taxon>
        <taxon>Goodeidae</taxon>
        <taxon>Ameca</taxon>
    </lineage>
</organism>
<evidence type="ECO:0000313" key="2">
    <source>
        <dbReference type="Proteomes" id="UP001469553"/>
    </source>
</evidence>
<reference evidence="1 2" key="1">
    <citation type="submission" date="2021-06" db="EMBL/GenBank/DDBJ databases">
        <authorList>
            <person name="Palmer J.M."/>
        </authorList>
    </citation>
    <scope>NUCLEOTIDE SEQUENCE [LARGE SCALE GENOMIC DNA]</scope>
    <source>
        <strain evidence="1 2">AS_MEX2019</strain>
        <tissue evidence="1">Muscle</tissue>
    </source>
</reference>
<keyword evidence="2" id="KW-1185">Reference proteome</keyword>
<gene>
    <name evidence="1" type="ORF">AMECASPLE_026448</name>
</gene>
<sequence>MSPHGLEKDSGPQHCTSSCVHVQVATEATEIATTCCCRTVGPGQPNGQPLTATEISCMLVPFNAHTWMTGTASLLSTRRPGNLVFRTVHIRGCIWAEKIS</sequence>
<accession>A0ABV0XHV1</accession>
<proteinExistence type="predicted"/>
<comment type="caution">
    <text evidence="1">The sequence shown here is derived from an EMBL/GenBank/DDBJ whole genome shotgun (WGS) entry which is preliminary data.</text>
</comment>
<dbReference type="EMBL" id="JAHRIP010002704">
    <property type="protein sequence ID" value="MEQ2281049.1"/>
    <property type="molecule type" value="Genomic_DNA"/>
</dbReference>
<dbReference type="Proteomes" id="UP001469553">
    <property type="component" value="Unassembled WGS sequence"/>
</dbReference>